<organism evidence="1 2">
    <name type="scientific">Priapulus caudatus</name>
    <name type="common">Priapulid worm</name>
    <dbReference type="NCBI Taxonomy" id="37621"/>
    <lineage>
        <taxon>Eukaryota</taxon>
        <taxon>Metazoa</taxon>
        <taxon>Ecdysozoa</taxon>
        <taxon>Scalidophora</taxon>
        <taxon>Priapulida</taxon>
        <taxon>Priapulimorpha</taxon>
        <taxon>Priapulimorphida</taxon>
        <taxon>Priapulidae</taxon>
        <taxon>Priapulus</taxon>
    </lineage>
</organism>
<name>A0ABM1EER8_PRICU</name>
<dbReference type="Proteomes" id="UP000695022">
    <property type="component" value="Unplaced"/>
</dbReference>
<gene>
    <name evidence="2" type="primary">LOC106811539</name>
</gene>
<accession>A0ABM1EER8</accession>
<sequence>MRELLVEGKTQDVPYLVKLLNASQTVMTEKQNVMPAVKMTLSLLTVELAVALVCVQPSSMCSSLRAELVNLWVSSSPGIHAHTSVISPRNVYRLKRSHDTKDSWGKYGDLVISLIDEKLLTYSTVESQCFKVCKFNWSEDVLHQYIEFVQLLVDHAVTMDNTNHRLGKLDDWLSSLPST</sequence>
<protein>
    <submittedName>
        <fullName evidence="2">Uncharacterized protein LOC106811539</fullName>
    </submittedName>
</protein>
<evidence type="ECO:0000313" key="2">
    <source>
        <dbReference type="RefSeq" id="XP_014670689.1"/>
    </source>
</evidence>
<dbReference type="GeneID" id="106811539"/>
<proteinExistence type="predicted"/>
<reference evidence="2" key="1">
    <citation type="submission" date="2025-08" db="UniProtKB">
        <authorList>
            <consortium name="RefSeq"/>
        </authorList>
    </citation>
    <scope>IDENTIFICATION</scope>
</reference>
<dbReference type="RefSeq" id="XP_014670689.1">
    <property type="nucleotide sequence ID" value="XM_014815203.1"/>
</dbReference>
<keyword evidence="1" id="KW-1185">Reference proteome</keyword>
<evidence type="ECO:0000313" key="1">
    <source>
        <dbReference type="Proteomes" id="UP000695022"/>
    </source>
</evidence>